<dbReference type="Proteomes" id="UP000694549">
    <property type="component" value="Unplaced"/>
</dbReference>
<organism evidence="13 14">
    <name type="scientific">Anas zonorhyncha</name>
    <name type="common">Eastern spot-billed duck</name>
    <dbReference type="NCBI Taxonomy" id="75864"/>
    <lineage>
        <taxon>Eukaryota</taxon>
        <taxon>Metazoa</taxon>
        <taxon>Chordata</taxon>
        <taxon>Craniata</taxon>
        <taxon>Vertebrata</taxon>
        <taxon>Euteleostomi</taxon>
        <taxon>Archelosauria</taxon>
        <taxon>Archosauria</taxon>
        <taxon>Dinosauria</taxon>
        <taxon>Saurischia</taxon>
        <taxon>Theropoda</taxon>
        <taxon>Coelurosauria</taxon>
        <taxon>Aves</taxon>
        <taxon>Neognathae</taxon>
        <taxon>Galloanserae</taxon>
        <taxon>Anseriformes</taxon>
        <taxon>Anatidae</taxon>
        <taxon>Anatinae</taxon>
        <taxon>Anas</taxon>
    </lineage>
</organism>
<feature type="zinc finger region" description="C3H1-type" evidence="10">
    <location>
        <begin position="525"/>
        <end position="553"/>
    </location>
</feature>
<feature type="zinc finger region" description="C3H1-type" evidence="10">
    <location>
        <begin position="581"/>
        <end position="607"/>
    </location>
</feature>
<dbReference type="Gene3D" id="4.10.1000.10">
    <property type="entry name" value="Zinc finger, CCCH-type"/>
    <property type="match status" value="2"/>
</dbReference>
<dbReference type="Gene3D" id="3.30.1370.210">
    <property type="match status" value="1"/>
</dbReference>
<dbReference type="GO" id="GO:0003677">
    <property type="term" value="F:DNA binding"/>
    <property type="evidence" value="ECO:0007669"/>
    <property type="project" value="UniProtKB-KW"/>
</dbReference>
<feature type="zinc finger region" description="C3H1-type" evidence="10">
    <location>
        <begin position="608"/>
        <end position="635"/>
    </location>
</feature>
<feature type="compositionally biased region" description="Basic residues" evidence="11">
    <location>
        <begin position="377"/>
        <end position="388"/>
    </location>
</feature>
<feature type="domain" description="C3H1-type" evidence="12">
    <location>
        <begin position="636"/>
        <end position="658"/>
    </location>
</feature>
<dbReference type="SUPFAM" id="SSF90229">
    <property type="entry name" value="CCCH zinc finger"/>
    <property type="match status" value="2"/>
</dbReference>
<dbReference type="AlphaFoldDB" id="A0A8B9UCA8"/>
<keyword evidence="3 10" id="KW-0863">Zinc-finger</keyword>
<feature type="zinc finger region" description="C3H1-type" evidence="10">
    <location>
        <begin position="557"/>
        <end position="580"/>
    </location>
</feature>
<keyword evidence="1 10" id="KW-0479">Metal-binding</keyword>
<evidence type="ECO:0000256" key="8">
    <source>
        <dbReference type="ARBA" id="ARBA00071600"/>
    </source>
</evidence>
<dbReference type="SMART" id="SM00356">
    <property type="entry name" value="ZnF_C3H1"/>
    <property type="match status" value="5"/>
</dbReference>
<evidence type="ECO:0000256" key="11">
    <source>
        <dbReference type="SAM" id="MobiDB-lite"/>
    </source>
</evidence>
<dbReference type="InterPro" id="IPR000571">
    <property type="entry name" value="Znf_CCCH"/>
</dbReference>
<evidence type="ECO:0000259" key="12">
    <source>
        <dbReference type="PROSITE" id="PS50103"/>
    </source>
</evidence>
<dbReference type="Ensembl" id="ENSAZOT00000005880.1">
    <property type="protein sequence ID" value="ENSAZOP00000005506.1"/>
    <property type="gene ID" value="ENSAZOG00000003466.1"/>
</dbReference>
<feature type="zinc finger region" description="C3H1-type" evidence="10">
    <location>
        <begin position="636"/>
        <end position="658"/>
    </location>
</feature>
<dbReference type="Pfam" id="PF00642">
    <property type="entry name" value="zf-CCCH"/>
    <property type="match status" value="2"/>
</dbReference>
<feature type="region of interest" description="Disordered" evidence="11">
    <location>
        <begin position="1"/>
        <end position="102"/>
    </location>
</feature>
<feature type="domain" description="C3H1-type" evidence="12">
    <location>
        <begin position="557"/>
        <end position="580"/>
    </location>
</feature>
<dbReference type="FunFam" id="4.10.1000.10:FF:000008">
    <property type="entry name" value="zinc finger CCCH domain-containing protein 3"/>
    <property type="match status" value="1"/>
</dbReference>
<evidence type="ECO:0000313" key="13">
    <source>
        <dbReference type="Ensembl" id="ENSAZOP00000005506.1"/>
    </source>
</evidence>
<dbReference type="GO" id="GO:0008270">
    <property type="term" value="F:zinc ion binding"/>
    <property type="evidence" value="ECO:0007669"/>
    <property type="project" value="UniProtKB-KW"/>
</dbReference>
<evidence type="ECO:0000256" key="7">
    <source>
        <dbReference type="ARBA" id="ARBA00064187"/>
    </source>
</evidence>
<dbReference type="GO" id="GO:0005634">
    <property type="term" value="C:nucleus"/>
    <property type="evidence" value="ECO:0007669"/>
    <property type="project" value="TreeGrafter"/>
</dbReference>
<evidence type="ECO:0000256" key="4">
    <source>
        <dbReference type="ARBA" id="ARBA00022833"/>
    </source>
</evidence>
<keyword evidence="2" id="KW-0677">Repeat</keyword>
<protein>
    <recommendedName>
        <fullName evidence="8">Zinc finger CCCH domain-containing protein 3</fullName>
    </recommendedName>
    <alternativeName>
        <fullName evidence="9">Smad-interacting CPSF-like factor</fullName>
    </alternativeName>
</protein>
<keyword evidence="14" id="KW-1185">Reference proteome</keyword>
<name>A0A8B9UCA8_9AVES</name>
<dbReference type="PROSITE" id="PS50103">
    <property type="entry name" value="ZF_C3H1"/>
    <property type="match status" value="5"/>
</dbReference>
<dbReference type="PANTHER" id="PTHR46156">
    <property type="entry name" value="CCCH ZINGC FINGER"/>
    <property type="match status" value="1"/>
</dbReference>
<evidence type="ECO:0000256" key="3">
    <source>
        <dbReference type="ARBA" id="ARBA00022771"/>
    </source>
</evidence>
<evidence type="ECO:0000256" key="9">
    <source>
        <dbReference type="ARBA" id="ARBA00079564"/>
    </source>
</evidence>
<feature type="domain" description="C3H1-type" evidence="12">
    <location>
        <begin position="608"/>
        <end position="635"/>
    </location>
</feature>
<dbReference type="InterPro" id="IPR036855">
    <property type="entry name" value="Znf_CCCH_sf"/>
</dbReference>
<comment type="subunit">
    <text evidence="7">Interacts with SMAD1, SMAD3, SMAD4, CPSF2 and CPSF3.</text>
</comment>
<feature type="region of interest" description="Disordered" evidence="11">
    <location>
        <begin position="375"/>
        <end position="413"/>
    </location>
</feature>
<dbReference type="PANTHER" id="PTHR46156:SF1">
    <property type="entry name" value="ZINC FINGER CCCH DOMAIN-CONTAINING PROTEIN 3"/>
    <property type="match status" value="1"/>
</dbReference>
<evidence type="ECO:0000313" key="14">
    <source>
        <dbReference type="Proteomes" id="UP000694549"/>
    </source>
</evidence>
<evidence type="ECO:0000256" key="2">
    <source>
        <dbReference type="ARBA" id="ARBA00022737"/>
    </source>
</evidence>
<sequence>EEEEEGVRRKRKALEEEGLIDSHRSTHGAAPRPSWSNPRRQQNPPYNRRGSFSGRYPPRDFQQGRSWRKKYSLVNPPPSRAFGIKQENRAAPIPAGSPERHVDLTRDGNIVVGIQVTQRSGLVLGAEGFGAESFGPKGSGPKGFGAEGLEGFGPKDFRAEGLEAPLTAWSARPTKPSRNDPTTCRRLAKTPSPLKLNRRLAIWCGASRRGKFRDKRASSGVGTFAESFLGSWGRPPEPSGAAAMMTTGSGKGSKFRRSNYTWVANPGRCWRAVKRWASPRGPEGARKIVGGVKTAPKNDLGSKTKKSPPKSGVSPSKYKWKAAALQPSPSTSRSAFRWRCEEEEEEKPSPSSFPQPFSLGFGVSKPFSDAVPSGYKVKSRTKIIRRKGSPADKKSSPTPPAPLRSPFQAKKRNLRGKTALPKRCSPKGLLQLSKHRLCRLPAARSQIFGREGASLLFARSPPANKVIKTRYRIVKKNVGFPSSSFSSPVPSWKTRLLPQPVCLAPFSRAVQRSLAIIRQAKQKKEKKKEYCMYYNRFGRCNRGENCPYIHDPEKVAVCTRFLRGTCKKTDGNCPFSHKVSKDKMPVCSYFLKGICSNSNCPYSHVYVSRKAEVCQDFLKGYCPMGEKCKKKHTLVCPDFAKKGVCPKGARCKLLHPQKKRQPRGDITDPPSKCQWLCEETGR</sequence>
<keyword evidence="5" id="KW-0238">DNA-binding</keyword>
<proteinExistence type="predicted"/>
<evidence type="ECO:0000256" key="10">
    <source>
        <dbReference type="PROSITE-ProRule" id="PRU00723"/>
    </source>
</evidence>
<dbReference type="FunFam" id="4.10.1000.10:FF:000022">
    <property type="entry name" value="Zinc finger CCCH domain-containing protein 7"/>
    <property type="match status" value="1"/>
</dbReference>
<comment type="function">
    <text evidence="6">Required for the export of polyadenylated mRNAs from the nucleus. Enhances ACVR1B-induced SMAD-dependent transcription. Binds to single-stranded DNA but not to double-stranded DNA in vitro. Involved in RNA cleavage.</text>
</comment>
<accession>A0A8B9UCA8</accession>
<feature type="domain" description="C3H1-type" evidence="12">
    <location>
        <begin position="581"/>
        <end position="607"/>
    </location>
</feature>
<feature type="region of interest" description="Disordered" evidence="11">
    <location>
        <begin position="280"/>
        <end position="355"/>
    </location>
</feature>
<feature type="domain" description="C3H1-type" evidence="12">
    <location>
        <begin position="525"/>
        <end position="553"/>
    </location>
</feature>
<evidence type="ECO:0000256" key="5">
    <source>
        <dbReference type="ARBA" id="ARBA00023125"/>
    </source>
</evidence>
<reference evidence="13" key="2">
    <citation type="submission" date="2025-09" db="UniProtKB">
        <authorList>
            <consortium name="Ensembl"/>
        </authorList>
    </citation>
    <scope>IDENTIFICATION</scope>
</reference>
<evidence type="ECO:0000256" key="1">
    <source>
        <dbReference type="ARBA" id="ARBA00022723"/>
    </source>
</evidence>
<reference evidence="13" key="1">
    <citation type="submission" date="2025-08" db="UniProtKB">
        <authorList>
            <consortium name="Ensembl"/>
        </authorList>
    </citation>
    <scope>IDENTIFICATION</scope>
</reference>
<evidence type="ECO:0000256" key="6">
    <source>
        <dbReference type="ARBA" id="ARBA00057285"/>
    </source>
</evidence>
<feature type="compositionally biased region" description="Low complexity" evidence="11">
    <location>
        <begin position="37"/>
        <end position="49"/>
    </location>
</feature>
<keyword evidence="4 10" id="KW-0862">Zinc</keyword>